<evidence type="ECO:0000313" key="2">
    <source>
        <dbReference type="Proteomes" id="UP000887578"/>
    </source>
</evidence>
<sequence>MFFSLKFFLLFIAATNSRPNNYYGNESNETVPMVLKADSSNVAKQDAKDVELIGRGSVNLTLSSGFMDVKIDLNRCIGL</sequence>
<accession>A0A914PMI5</accession>
<name>A0A914PMI5_9BILA</name>
<dbReference type="AlphaFoldDB" id="A0A914PMI5"/>
<dbReference type="Proteomes" id="UP000887578">
    <property type="component" value="Unplaced"/>
</dbReference>
<proteinExistence type="predicted"/>
<feature type="chain" id="PRO_5037271737" evidence="1">
    <location>
        <begin position="18"/>
        <end position="79"/>
    </location>
</feature>
<organism evidence="2 3">
    <name type="scientific">Panagrolaimus davidi</name>
    <dbReference type="NCBI Taxonomy" id="227884"/>
    <lineage>
        <taxon>Eukaryota</taxon>
        <taxon>Metazoa</taxon>
        <taxon>Ecdysozoa</taxon>
        <taxon>Nematoda</taxon>
        <taxon>Chromadorea</taxon>
        <taxon>Rhabditida</taxon>
        <taxon>Tylenchina</taxon>
        <taxon>Panagrolaimomorpha</taxon>
        <taxon>Panagrolaimoidea</taxon>
        <taxon>Panagrolaimidae</taxon>
        <taxon>Panagrolaimus</taxon>
    </lineage>
</organism>
<evidence type="ECO:0000256" key="1">
    <source>
        <dbReference type="SAM" id="SignalP"/>
    </source>
</evidence>
<evidence type="ECO:0000313" key="3">
    <source>
        <dbReference type="WBParaSite" id="PDA_v2.g19703.t1"/>
    </source>
</evidence>
<feature type="signal peptide" evidence="1">
    <location>
        <begin position="1"/>
        <end position="17"/>
    </location>
</feature>
<keyword evidence="2" id="KW-1185">Reference proteome</keyword>
<protein>
    <submittedName>
        <fullName evidence="3">Uncharacterized protein</fullName>
    </submittedName>
</protein>
<dbReference type="WBParaSite" id="PDA_v2.g19703.t1">
    <property type="protein sequence ID" value="PDA_v2.g19703.t1"/>
    <property type="gene ID" value="PDA_v2.g19703"/>
</dbReference>
<reference evidence="3" key="1">
    <citation type="submission" date="2022-11" db="UniProtKB">
        <authorList>
            <consortium name="WormBaseParasite"/>
        </authorList>
    </citation>
    <scope>IDENTIFICATION</scope>
</reference>
<keyword evidence="1" id="KW-0732">Signal</keyword>